<protein>
    <recommendedName>
        <fullName evidence="5">BZIP transcription factor</fullName>
    </recommendedName>
</protein>
<reference evidence="3 4" key="1">
    <citation type="journal article" date="2016" name="PLoS Pathog.">
        <title>Biosynthesis of antibiotic leucinostatins in bio-control fungus Purpureocillium lilacinum and their inhibition on phytophthora revealed by genome mining.</title>
        <authorList>
            <person name="Wang G."/>
            <person name="Liu Z."/>
            <person name="Lin R."/>
            <person name="Li E."/>
            <person name="Mao Z."/>
            <person name="Ling J."/>
            <person name="Yang Y."/>
            <person name="Yin W.B."/>
            <person name="Xie B."/>
        </authorList>
    </citation>
    <scope>NUCLEOTIDE SEQUENCE [LARGE SCALE GENOMIC DNA]</scope>
    <source>
        <strain evidence="3">170</strain>
    </source>
</reference>
<dbReference type="RefSeq" id="XP_018139885.1">
    <property type="nucleotide sequence ID" value="XM_018286069.1"/>
</dbReference>
<dbReference type="PANTHER" id="PTHR37012">
    <property type="entry name" value="B-ZIP TRANSCRIPTION FACTOR (EUROFUNG)-RELATED"/>
    <property type="match status" value="1"/>
</dbReference>
<evidence type="ECO:0000313" key="4">
    <source>
        <dbReference type="Proteomes" id="UP000078397"/>
    </source>
</evidence>
<evidence type="ECO:0000313" key="3">
    <source>
        <dbReference type="EMBL" id="OAQ62181.1"/>
    </source>
</evidence>
<dbReference type="CDD" id="cd14688">
    <property type="entry name" value="bZIP_YAP"/>
    <property type="match status" value="1"/>
</dbReference>
<dbReference type="Proteomes" id="UP000078397">
    <property type="component" value="Unassembled WGS sequence"/>
</dbReference>
<feature type="compositionally biased region" description="Basic and acidic residues" evidence="2">
    <location>
        <begin position="32"/>
        <end position="44"/>
    </location>
</feature>
<proteinExistence type="predicted"/>
<feature type="region of interest" description="Disordered" evidence="2">
    <location>
        <begin position="1"/>
        <end position="44"/>
    </location>
</feature>
<feature type="compositionally biased region" description="Polar residues" evidence="2">
    <location>
        <begin position="192"/>
        <end position="211"/>
    </location>
</feature>
<organism evidence="3 4">
    <name type="scientific">Pochonia chlamydosporia 170</name>
    <dbReference type="NCBI Taxonomy" id="1380566"/>
    <lineage>
        <taxon>Eukaryota</taxon>
        <taxon>Fungi</taxon>
        <taxon>Dikarya</taxon>
        <taxon>Ascomycota</taxon>
        <taxon>Pezizomycotina</taxon>
        <taxon>Sordariomycetes</taxon>
        <taxon>Hypocreomycetidae</taxon>
        <taxon>Hypocreales</taxon>
        <taxon>Clavicipitaceae</taxon>
        <taxon>Pochonia</taxon>
    </lineage>
</organism>
<sequence length="297" mass="33047">MSTTSSNASDTSNQMGKRPNTRIASNLSPEQLARKRANDRESQRQIRIRTKQHIARLEEEVHHFRNTDTHQAIQRLEHRNAFLEEQMRQMLSGVDNRAANQTQYISGPSLPNDPGHGLFQPVTTGSYFGYREELAPRPVSSSGLPPLLGSQGELGPGNTQKSEQLSNPSLTYLNIPRGDTWAPPMTRALSADRSSVSSIGPTPASHVTTSRNMEDMQRTLRPAAPDVADLRAFNSMNQGMLYLQRDHGSPWAPGRRADHGYTGPRPTLHQHPVQSIEKPYEPEPHQNLAGSTFHGLR</sequence>
<dbReference type="EMBL" id="LSBJ02000007">
    <property type="protein sequence ID" value="OAQ62181.1"/>
    <property type="molecule type" value="Genomic_DNA"/>
</dbReference>
<gene>
    <name evidence="3" type="ORF">VFPPC_07160</name>
</gene>
<dbReference type="KEGG" id="pchm:VFPPC_07160"/>
<evidence type="ECO:0008006" key="5">
    <source>
        <dbReference type="Google" id="ProtNLM"/>
    </source>
</evidence>
<dbReference type="GeneID" id="28850063"/>
<evidence type="ECO:0000256" key="2">
    <source>
        <dbReference type="SAM" id="MobiDB-lite"/>
    </source>
</evidence>
<feature type="compositionally biased region" description="Polar residues" evidence="2">
    <location>
        <begin position="158"/>
        <end position="172"/>
    </location>
</feature>
<evidence type="ECO:0000256" key="1">
    <source>
        <dbReference type="SAM" id="Coils"/>
    </source>
</evidence>
<feature type="coiled-coil region" evidence="1">
    <location>
        <begin position="66"/>
        <end position="93"/>
    </location>
</feature>
<feature type="compositionally biased region" description="Low complexity" evidence="2">
    <location>
        <begin position="138"/>
        <end position="157"/>
    </location>
</feature>
<dbReference type="PANTHER" id="PTHR37012:SF2">
    <property type="entry name" value="BZIP DOMAIN-CONTAINING PROTEIN-RELATED"/>
    <property type="match status" value="1"/>
</dbReference>
<feature type="region of interest" description="Disordered" evidence="2">
    <location>
        <begin position="248"/>
        <end position="297"/>
    </location>
</feature>
<keyword evidence="4" id="KW-1185">Reference proteome</keyword>
<keyword evidence="1" id="KW-0175">Coiled coil</keyword>
<dbReference type="AlphaFoldDB" id="A0A179FA69"/>
<comment type="caution">
    <text evidence="3">The sequence shown here is derived from an EMBL/GenBank/DDBJ whole genome shotgun (WGS) entry which is preliminary data.</text>
</comment>
<dbReference type="OrthoDB" id="3535998at2759"/>
<accession>A0A179FA69</accession>
<name>A0A179FA69_METCM</name>
<feature type="region of interest" description="Disordered" evidence="2">
    <location>
        <begin position="137"/>
        <end position="213"/>
    </location>
</feature>
<dbReference type="Gene3D" id="1.20.5.170">
    <property type="match status" value="1"/>
</dbReference>
<feature type="compositionally biased region" description="Low complexity" evidence="2">
    <location>
        <begin position="1"/>
        <end position="13"/>
    </location>
</feature>